<dbReference type="InterPro" id="IPR015384">
    <property type="entry name" value="TACI_Cys-rich-dom"/>
</dbReference>
<protein>
    <recommendedName>
        <fullName evidence="2">TACI cysteine-rich domain-containing protein</fullName>
    </recommendedName>
</protein>
<evidence type="ECO:0000313" key="4">
    <source>
        <dbReference type="Proteomes" id="UP001460270"/>
    </source>
</evidence>
<feature type="domain" description="TACI cysteine-rich" evidence="2">
    <location>
        <begin position="39"/>
        <end position="73"/>
    </location>
</feature>
<dbReference type="AlphaFoldDB" id="A0AAW0P5T9"/>
<feature type="transmembrane region" description="Helical" evidence="1">
    <location>
        <begin position="124"/>
        <end position="148"/>
    </location>
</feature>
<dbReference type="Pfam" id="PF09305">
    <property type="entry name" value="TACI-CRD2"/>
    <property type="match status" value="1"/>
</dbReference>
<keyword evidence="1" id="KW-1133">Transmembrane helix</keyword>
<keyword evidence="1" id="KW-0472">Membrane</keyword>
<keyword evidence="1" id="KW-0812">Transmembrane</keyword>
<name>A0AAW0P5T9_9GOBI</name>
<evidence type="ECO:0000256" key="1">
    <source>
        <dbReference type="SAM" id="Phobius"/>
    </source>
</evidence>
<organism evidence="3 4">
    <name type="scientific">Mugilogobius chulae</name>
    <name type="common">yellowstripe goby</name>
    <dbReference type="NCBI Taxonomy" id="88201"/>
    <lineage>
        <taxon>Eukaryota</taxon>
        <taxon>Metazoa</taxon>
        <taxon>Chordata</taxon>
        <taxon>Craniata</taxon>
        <taxon>Vertebrata</taxon>
        <taxon>Euteleostomi</taxon>
        <taxon>Actinopterygii</taxon>
        <taxon>Neopterygii</taxon>
        <taxon>Teleostei</taxon>
        <taxon>Neoteleostei</taxon>
        <taxon>Acanthomorphata</taxon>
        <taxon>Gobiaria</taxon>
        <taxon>Gobiiformes</taxon>
        <taxon>Gobioidei</taxon>
        <taxon>Gobiidae</taxon>
        <taxon>Gobionellinae</taxon>
        <taxon>Mugilogobius</taxon>
    </lineage>
</organism>
<keyword evidence="4" id="KW-1185">Reference proteome</keyword>
<sequence length="248" mass="27008">MASGCTDAEFWESLVKSCMPCHWSVNSRATLTDATPISKCKEKPGHYYDGLLKCVSCAAICRGQSRGCPEECRERQRARLRPDGEKAHKTSPAAAVRLTSISVQTAPPADQPGASSSSLNSPVLLYSLWALSVVLVLCSLALALRVFLRENKTRQDKGGSGCCQDDSNRDPGLPLEEIHRPAESSTPTENCVCVHCFPDLRASDYPVRESHPNQEAVYGGAGVDELMGLRRTSAFWVKYRVSGRTCVS</sequence>
<proteinExistence type="predicted"/>
<comment type="caution">
    <text evidence="3">The sequence shown here is derived from an EMBL/GenBank/DDBJ whole genome shotgun (WGS) entry which is preliminary data.</text>
</comment>
<dbReference type="GO" id="GO:0005886">
    <property type="term" value="C:plasma membrane"/>
    <property type="evidence" value="ECO:0007669"/>
    <property type="project" value="InterPro"/>
</dbReference>
<dbReference type="Proteomes" id="UP001460270">
    <property type="component" value="Unassembled WGS sequence"/>
</dbReference>
<dbReference type="PANTHER" id="PTHR15511">
    <property type="entry name" value="TUMOR NECROSIS FACTOR RECEPTOR SUPERFAMILY MEMBER 13B"/>
    <property type="match status" value="1"/>
</dbReference>
<dbReference type="SUPFAM" id="SSF57586">
    <property type="entry name" value="TNF receptor-like"/>
    <property type="match status" value="1"/>
</dbReference>
<dbReference type="InterPro" id="IPR022317">
    <property type="entry name" value="TNFR_13B"/>
</dbReference>
<dbReference type="GO" id="GO:0002244">
    <property type="term" value="P:hematopoietic progenitor cell differentiation"/>
    <property type="evidence" value="ECO:0007669"/>
    <property type="project" value="TreeGrafter"/>
</dbReference>
<dbReference type="PANTHER" id="PTHR15511:SF2">
    <property type="entry name" value="TUMOR NECROSIS FACTOR RECEPTOR SUPERFAMILY MEMBER 13B"/>
    <property type="match status" value="1"/>
</dbReference>
<dbReference type="GO" id="GO:0030889">
    <property type="term" value="P:negative regulation of B cell proliferation"/>
    <property type="evidence" value="ECO:0007669"/>
    <property type="project" value="TreeGrafter"/>
</dbReference>
<gene>
    <name evidence="3" type="ORF">WMY93_009832</name>
</gene>
<accession>A0AAW0P5T9</accession>
<dbReference type="EMBL" id="JBBPFD010000007">
    <property type="protein sequence ID" value="KAK7918548.1"/>
    <property type="molecule type" value="Genomic_DNA"/>
</dbReference>
<evidence type="ECO:0000313" key="3">
    <source>
        <dbReference type="EMBL" id="KAK7918548.1"/>
    </source>
</evidence>
<dbReference type="GO" id="GO:0001782">
    <property type="term" value="P:B cell homeostasis"/>
    <property type="evidence" value="ECO:0007669"/>
    <property type="project" value="TreeGrafter"/>
</dbReference>
<reference evidence="4" key="1">
    <citation type="submission" date="2024-04" db="EMBL/GenBank/DDBJ databases">
        <title>Salinicola lusitanus LLJ914,a marine bacterium isolated from the Okinawa Trough.</title>
        <authorList>
            <person name="Li J."/>
        </authorList>
    </citation>
    <scope>NUCLEOTIDE SEQUENCE [LARGE SCALE GENOMIC DNA]</scope>
</reference>
<evidence type="ECO:0000259" key="2">
    <source>
        <dbReference type="Pfam" id="PF09305"/>
    </source>
</evidence>
<dbReference type="Gene3D" id="4.10.1290.10">
    <property type="entry name" value="Tumor necrosis factor receptor superfamily"/>
    <property type="match status" value="1"/>
</dbReference>